<organism evidence="2 3">
    <name type="scientific">Coniosporium apollinis (strain CBS 100218)</name>
    <name type="common">Rock-inhabiting black yeast</name>
    <dbReference type="NCBI Taxonomy" id="1168221"/>
    <lineage>
        <taxon>Eukaryota</taxon>
        <taxon>Fungi</taxon>
        <taxon>Dikarya</taxon>
        <taxon>Ascomycota</taxon>
        <taxon>Pezizomycotina</taxon>
        <taxon>Dothideomycetes</taxon>
        <taxon>Dothideomycetes incertae sedis</taxon>
        <taxon>Coniosporium</taxon>
    </lineage>
</organism>
<dbReference type="GeneID" id="19901183"/>
<feature type="chain" id="PRO_5004461067" description="AA1-like domain-containing protein" evidence="1">
    <location>
        <begin position="21"/>
        <end position="163"/>
    </location>
</feature>
<proteinExistence type="predicted"/>
<evidence type="ECO:0000256" key="1">
    <source>
        <dbReference type="SAM" id="SignalP"/>
    </source>
</evidence>
<accession>R7YS57</accession>
<evidence type="ECO:0000313" key="3">
    <source>
        <dbReference type="Proteomes" id="UP000016924"/>
    </source>
</evidence>
<evidence type="ECO:0008006" key="4">
    <source>
        <dbReference type="Google" id="ProtNLM"/>
    </source>
</evidence>
<sequence length="163" mass="17441">MKILTAITATLLALSDLVAAHPSAVDFALDLPAGGALVMDLVQGNGTFPFANTSMGLSNHAKPPFLYTAYFCTDENWTGFCIGIGFPTDACWNLKPDGGFYKAITSFGPDQNTFCLLYTTLRCQMGIGADTVAGYLWPGTPNVGEAFNDRFVAMQCMAKKQTS</sequence>
<keyword evidence="1" id="KW-0732">Signal</keyword>
<dbReference type="RefSeq" id="XP_007779956.1">
    <property type="nucleotide sequence ID" value="XM_007781766.1"/>
</dbReference>
<keyword evidence="3" id="KW-1185">Reference proteome</keyword>
<name>R7YS57_CONA1</name>
<reference evidence="3" key="1">
    <citation type="submission" date="2012-06" db="EMBL/GenBank/DDBJ databases">
        <title>The genome sequence of Coniosporium apollinis CBS 100218.</title>
        <authorList>
            <consortium name="The Broad Institute Genome Sequencing Platform"/>
            <person name="Cuomo C."/>
            <person name="Gorbushina A."/>
            <person name="Noack S."/>
            <person name="Walker B."/>
            <person name="Young S.K."/>
            <person name="Zeng Q."/>
            <person name="Gargeya S."/>
            <person name="Fitzgerald M."/>
            <person name="Haas B."/>
            <person name="Abouelleil A."/>
            <person name="Alvarado L."/>
            <person name="Arachchi H.M."/>
            <person name="Berlin A.M."/>
            <person name="Chapman S.B."/>
            <person name="Goldberg J."/>
            <person name="Griggs A."/>
            <person name="Gujja S."/>
            <person name="Hansen M."/>
            <person name="Howarth C."/>
            <person name="Imamovic A."/>
            <person name="Larimer J."/>
            <person name="McCowan C."/>
            <person name="Montmayeur A."/>
            <person name="Murphy C."/>
            <person name="Neiman D."/>
            <person name="Pearson M."/>
            <person name="Priest M."/>
            <person name="Roberts A."/>
            <person name="Saif S."/>
            <person name="Shea T."/>
            <person name="Sisk P."/>
            <person name="Sykes S."/>
            <person name="Wortman J."/>
            <person name="Nusbaum C."/>
            <person name="Birren B."/>
        </authorList>
    </citation>
    <scope>NUCLEOTIDE SEQUENCE [LARGE SCALE GENOMIC DNA]</scope>
    <source>
        <strain evidence="3">CBS 100218</strain>
    </source>
</reference>
<protein>
    <recommendedName>
        <fullName evidence="4">AA1-like domain-containing protein</fullName>
    </recommendedName>
</protein>
<dbReference type="HOGENOM" id="CLU_1635286_0_0_1"/>
<dbReference type="OrthoDB" id="2910287at2759"/>
<evidence type="ECO:0000313" key="2">
    <source>
        <dbReference type="EMBL" id="EON64639.1"/>
    </source>
</evidence>
<feature type="signal peptide" evidence="1">
    <location>
        <begin position="1"/>
        <end position="20"/>
    </location>
</feature>
<dbReference type="AlphaFoldDB" id="R7YS57"/>
<dbReference type="EMBL" id="JH767569">
    <property type="protein sequence ID" value="EON64639.1"/>
    <property type="molecule type" value="Genomic_DNA"/>
</dbReference>
<gene>
    <name evidence="2" type="ORF">W97_03872</name>
</gene>
<dbReference type="Proteomes" id="UP000016924">
    <property type="component" value="Unassembled WGS sequence"/>
</dbReference>